<name>A0AAU7GD04_9MICO</name>
<dbReference type="Pfam" id="PF05175">
    <property type="entry name" value="MTS"/>
    <property type="match status" value="1"/>
</dbReference>
<dbReference type="GO" id="GO:0008757">
    <property type="term" value="F:S-adenosylmethionine-dependent methyltransferase activity"/>
    <property type="evidence" value="ECO:0007669"/>
    <property type="project" value="TreeGrafter"/>
</dbReference>
<evidence type="ECO:0000256" key="4">
    <source>
        <dbReference type="ARBA" id="ARBA00022691"/>
    </source>
</evidence>
<accession>A0AAU7GD04</accession>
<sequence length="506" mass="52939">MSSPAVAALRSDLSAAGFTVDGLDALWGAEAAAALHRGQRIPAERALGSADGPLATLAALFVLGRPVPRERLIAALPSTGIEGALSLGLVTDERGADAVAPAVDLRPYSFVDALGPAEWWIVSDLGELAIGGPLPEDHVLGVGGASMTLSGLMLQRPVESVLDLGTGCGIQALHASRHARRVVATDISERALLLAALNAELNGIEGIDFRLGSMFEPVTGEQFDHIVSNPPFVITPRVEGVPSYEYRDGGMVGDELVAAFVAGCGEHLTPGGVAQLLGNWEYRGAGDAFDRVRGWVDGSVHPLDAWVIERDVEDAPQYAETWIRDGGTRQGTPGFDTMLSAWLDDFEARDVRQVGFGYVLLRRAEGVPTLRRFERMHGALGANEAGLGVHLGACLAAHDAQAALHDAAFGSLRLTVAGDVTEERHLWPGADAPTAILLRQGGGFGRVVAADTGLAALVGACDGELSVAAIIGALAQLLEVDEDALRADLVPVIRSLVQDGFLQLPA</sequence>
<dbReference type="EMBL" id="CP157390">
    <property type="protein sequence ID" value="XBM48389.1"/>
    <property type="molecule type" value="Genomic_DNA"/>
</dbReference>
<evidence type="ECO:0000313" key="7">
    <source>
        <dbReference type="EMBL" id="XBM48389.1"/>
    </source>
</evidence>
<dbReference type="PANTHER" id="PTHR45875:SF1">
    <property type="entry name" value="METHYLTRANSFERASE N6AMT1"/>
    <property type="match status" value="1"/>
</dbReference>
<keyword evidence="4" id="KW-0949">S-adenosyl-L-methionine</keyword>
<dbReference type="InterPro" id="IPR029063">
    <property type="entry name" value="SAM-dependent_MTases_sf"/>
</dbReference>
<dbReference type="RefSeq" id="WP_348788340.1">
    <property type="nucleotide sequence ID" value="NZ_CP157390.1"/>
</dbReference>
<comment type="similarity">
    <text evidence="1">Belongs to the eukaryotic/archaeal PrmC-related family.</text>
</comment>
<dbReference type="PROSITE" id="PS00092">
    <property type="entry name" value="N6_MTASE"/>
    <property type="match status" value="1"/>
</dbReference>
<feature type="domain" description="DUF7059" evidence="6">
    <location>
        <begin position="15"/>
        <end position="95"/>
    </location>
</feature>
<feature type="domain" description="Methyltransferase small" evidence="5">
    <location>
        <begin position="155"/>
        <end position="234"/>
    </location>
</feature>
<dbReference type="Gene3D" id="3.40.50.150">
    <property type="entry name" value="Vaccinia Virus protein VP39"/>
    <property type="match status" value="1"/>
</dbReference>
<dbReference type="GO" id="GO:0008170">
    <property type="term" value="F:N-methyltransferase activity"/>
    <property type="evidence" value="ECO:0007669"/>
    <property type="project" value="UniProtKB-ARBA"/>
</dbReference>
<dbReference type="AlphaFoldDB" id="A0AAU7GD04"/>
<dbReference type="GO" id="GO:0035657">
    <property type="term" value="C:eRF1 methyltransferase complex"/>
    <property type="evidence" value="ECO:0007669"/>
    <property type="project" value="TreeGrafter"/>
</dbReference>
<dbReference type="InterPro" id="IPR007848">
    <property type="entry name" value="Small_mtfrase_dom"/>
</dbReference>
<dbReference type="PANTHER" id="PTHR45875">
    <property type="entry name" value="METHYLTRANSFERASE N6AMT1"/>
    <property type="match status" value="1"/>
</dbReference>
<dbReference type="Gene3D" id="1.10.10.1150">
    <property type="entry name" value="Coenzyme PQQ synthesis protein D (PqqD)"/>
    <property type="match status" value="1"/>
</dbReference>
<dbReference type="GO" id="GO:0032259">
    <property type="term" value="P:methylation"/>
    <property type="evidence" value="ECO:0007669"/>
    <property type="project" value="UniProtKB-KW"/>
</dbReference>
<dbReference type="SUPFAM" id="SSF53335">
    <property type="entry name" value="S-adenosyl-L-methionine-dependent methyltransferases"/>
    <property type="match status" value="1"/>
</dbReference>
<gene>
    <name evidence="7" type="ORF">AAME72_00690</name>
</gene>
<dbReference type="GO" id="GO:0008276">
    <property type="term" value="F:protein methyltransferase activity"/>
    <property type="evidence" value="ECO:0007669"/>
    <property type="project" value="TreeGrafter"/>
</dbReference>
<evidence type="ECO:0000259" key="5">
    <source>
        <dbReference type="Pfam" id="PF05175"/>
    </source>
</evidence>
<proteinExistence type="inferred from homology"/>
<dbReference type="CDD" id="cd02440">
    <property type="entry name" value="AdoMet_MTases"/>
    <property type="match status" value="1"/>
</dbReference>
<keyword evidence="3" id="KW-0808">Transferase</keyword>
<protein>
    <submittedName>
        <fullName evidence="7">Methyltransferase</fullName>
    </submittedName>
</protein>
<dbReference type="InterPro" id="IPR041881">
    <property type="entry name" value="PqqD_sf"/>
</dbReference>
<evidence type="ECO:0000256" key="3">
    <source>
        <dbReference type="ARBA" id="ARBA00022679"/>
    </source>
</evidence>
<evidence type="ECO:0000256" key="1">
    <source>
        <dbReference type="ARBA" id="ARBA00006149"/>
    </source>
</evidence>
<reference evidence="7" key="1">
    <citation type="submission" date="2024-05" db="EMBL/GenBank/DDBJ databases">
        <title>The Natural Products Discovery Center: Release of the First 8490 Sequenced Strains for Exploring Actinobacteria Biosynthetic Diversity.</title>
        <authorList>
            <person name="Kalkreuter E."/>
            <person name="Kautsar S.A."/>
            <person name="Yang D."/>
            <person name="Bader C.D."/>
            <person name="Teijaro C.N."/>
            <person name="Fluegel L."/>
            <person name="Davis C.M."/>
            <person name="Simpson J.R."/>
            <person name="Lauterbach L."/>
            <person name="Steele A.D."/>
            <person name="Gui C."/>
            <person name="Meng S."/>
            <person name="Li G."/>
            <person name="Viehrig K."/>
            <person name="Ye F."/>
            <person name="Su P."/>
            <person name="Kiefer A.F."/>
            <person name="Nichols A."/>
            <person name="Cepeda A.J."/>
            <person name="Yan W."/>
            <person name="Fan B."/>
            <person name="Jiang Y."/>
            <person name="Adhikari A."/>
            <person name="Zheng C.-J."/>
            <person name="Schuster L."/>
            <person name="Cowan T.M."/>
            <person name="Smanski M.J."/>
            <person name="Chevrette M.G."/>
            <person name="de Carvalho L.P.S."/>
            <person name="Shen B."/>
        </authorList>
    </citation>
    <scope>NUCLEOTIDE SEQUENCE</scope>
    <source>
        <strain evidence="7">NPDC080035</strain>
    </source>
</reference>
<dbReference type="InterPro" id="IPR055487">
    <property type="entry name" value="DUF7059"/>
</dbReference>
<dbReference type="InterPro" id="IPR002052">
    <property type="entry name" value="DNA_methylase_N6_adenine_CS"/>
</dbReference>
<dbReference type="GO" id="GO:0003676">
    <property type="term" value="F:nucleic acid binding"/>
    <property type="evidence" value="ECO:0007669"/>
    <property type="project" value="InterPro"/>
</dbReference>
<dbReference type="Pfam" id="PF23186">
    <property type="entry name" value="DUF7059"/>
    <property type="match status" value="1"/>
</dbReference>
<dbReference type="InterPro" id="IPR052190">
    <property type="entry name" value="Euk-Arch_PrmC-MTase"/>
</dbReference>
<evidence type="ECO:0000256" key="2">
    <source>
        <dbReference type="ARBA" id="ARBA00022603"/>
    </source>
</evidence>
<keyword evidence="2 7" id="KW-0489">Methyltransferase</keyword>
<evidence type="ECO:0000259" key="6">
    <source>
        <dbReference type="Pfam" id="PF23186"/>
    </source>
</evidence>
<organism evidence="7">
    <name type="scientific">Leifsonia sp. NPDC080035</name>
    <dbReference type="NCBI Taxonomy" id="3143936"/>
    <lineage>
        <taxon>Bacteria</taxon>
        <taxon>Bacillati</taxon>
        <taxon>Actinomycetota</taxon>
        <taxon>Actinomycetes</taxon>
        <taxon>Micrococcales</taxon>
        <taxon>Microbacteriaceae</taxon>
        <taxon>Leifsonia</taxon>
    </lineage>
</organism>